<proteinExistence type="predicted"/>
<evidence type="ECO:0000313" key="3">
    <source>
        <dbReference type="Proteomes" id="UP001211907"/>
    </source>
</evidence>
<dbReference type="AlphaFoldDB" id="A0AAD5SU85"/>
<feature type="compositionally biased region" description="Low complexity" evidence="1">
    <location>
        <begin position="264"/>
        <end position="277"/>
    </location>
</feature>
<feature type="compositionally biased region" description="Low complexity" evidence="1">
    <location>
        <begin position="38"/>
        <end position="56"/>
    </location>
</feature>
<feature type="compositionally biased region" description="Polar residues" evidence="1">
    <location>
        <begin position="194"/>
        <end position="208"/>
    </location>
</feature>
<keyword evidence="3" id="KW-1185">Reference proteome</keyword>
<feature type="region of interest" description="Disordered" evidence="1">
    <location>
        <begin position="126"/>
        <end position="151"/>
    </location>
</feature>
<feature type="region of interest" description="Disordered" evidence="1">
    <location>
        <begin position="168"/>
        <end position="208"/>
    </location>
</feature>
<evidence type="ECO:0000256" key="1">
    <source>
        <dbReference type="SAM" id="MobiDB-lite"/>
    </source>
</evidence>
<reference evidence="2" key="1">
    <citation type="submission" date="2020-05" db="EMBL/GenBank/DDBJ databases">
        <title>Phylogenomic resolution of chytrid fungi.</title>
        <authorList>
            <person name="Stajich J.E."/>
            <person name="Amses K."/>
            <person name="Simmons R."/>
            <person name="Seto K."/>
            <person name="Myers J."/>
            <person name="Bonds A."/>
            <person name="Quandt C.A."/>
            <person name="Barry K."/>
            <person name="Liu P."/>
            <person name="Grigoriev I."/>
            <person name="Longcore J.E."/>
            <person name="James T.Y."/>
        </authorList>
    </citation>
    <scope>NUCLEOTIDE SEQUENCE</scope>
    <source>
        <strain evidence="2">JEL0513</strain>
    </source>
</reference>
<feature type="compositionally biased region" description="Low complexity" evidence="1">
    <location>
        <begin position="132"/>
        <end position="141"/>
    </location>
</feature>
<organism evidence="2 3">
    <name type="scientific">Physocladia obscura</name>
    <dbReference type="NCBI Taxonomy" id="109957"/>
    <lineage>
        <taxon>Eukaryota</taxon>
        <taxon>Fungi</taxon>
        <taxon>Fungi incertae sedis</taxon>
        <taxon>Chytridiomycota</taxon>
        <taxon>Chytridiomycota incertae sedis</taxon>
        <taxon>Chytridiomycetes</taxon>
        <taxon>Chytridiales</taxon>
        <taxon>Chytriomycetaceae</taxon>
        <taxon>Physocladia</taxon>
    </lineage>
</organism>
<dbReference type="EMBL" id="JADGJH010002448">
    <property type="protein sequence ID" value="KAJ3098109.1"/>
    <property type="molecule type" value="Genomic_DNA"/>
</dbReference>
<sequence length="339" mass="36294">PSVAICIDPNGSVSSISSGTRFRASEIRQQIALESLQSSLSSISSEKPSPRSSTASPSQVVQRKLRAIDIRQKDSEDPLCFSPTAKKAATFDSIGTNASSSATISDQHDNANSFFEIPTRLQKFVGQTRQPSSNDSIISNSDQEEEVAVTGRSSVSSVTAISSQISLDPSSSRFSSAPQKSFSPPTTPSISFPQTQRRASNLSPMSAANPTPLLIPHHIKPSNVFVQQQLAHSTIPAVSITTAKIIDWNAPLADSSISNYEDCSGSSNSSGKSARASIGSTVPVKSKLPDSEISPKQKEPLRRNTIMDFVRRHRSNSWRPGSVADAGKKILVICILHSF</sequence>
<name>A0AAD5SU85_9FUNG</name>
<dbReference type="Proteomes" id="UP001211907">
    <property type="component" value="Unassembled WGS sequence"/>
</dbReference>
<protein>
    <submittedName>
        <fullName evidence="2">Uncharacterized protein</fullName>
    </submittedName>
</protein>
<feature type="region of interest" description="Disordered" evidence="1">
    <location>
        <begin position="260"/>
        <end position="303"/>
    </location>
</feature>
<gene>
    <name evidence="2" type="ORF">HK100_005169</name>
</gene>
<comment type="caution">
    <text evidence="2">The sequence shown here is derived from an EMBL/GenBank/DDBJ whole genome shotgun (WGS) entry which is preliminary data.</text>
</comment>
<feature type="region of interest" description="Disordered" evidence="1">
    <location>
        <begin position="38"/>
        <end position="62"/>
    </location>
</feature>
<feature type="compositionally biased region" description="Low complexity" evidence="1">
    <location>
        <begin position="181"/>
        <end position="193"/>
    </location>
</feature>
<evidence type="ECO:0000313" key="2">
    <source>
        <dbReference type="EMBL" id="KAJ3098109.1"/>
    </source>
</evidence>
<accession>A0AAD5SU85</accession>
<feature type="compositionally biased region" description="Basic and acidic residues" evidence="1">
    <location>
        <begin position="287"/>
        <end position="302"/>
    </location>
</feature>
<feature type="non-terminal residue" evidence="2">
    <location>
        <position position="1"/>
    </location>
</feature>